<feature type="site" description="Involved in the stabilization of negative charge on the oxyanion by the formation of the oxyanion hole" evidence="13">
    <location>
        <position position="122"/>
    </location>
</feature>
<dbReference type="InterPro" id="IPR042195">
    <property type="entry name" value="ArgJ_beta_C"/>
</dbReference>
<feature type="binding site" evidence="13">
    <location>
        <position position="193"/>
    </location>
    <ligand>
        <name>substrate</name>
    </ligand>
</feature>
<keyword evidence="8 13" id="KW-0511">Multifunctional enzyme</keyword>
<feature type="binding site" evidence="13">
    <location>
        <position position="156"/>
    </location>
    <ligand>
        <name>substrate</name>
    </ligand>
</feature>
<feature type="chain" id="PRO_5023431175" description="Arginine biosynthesis bifunctional protein ArgJ alpha chain" evidence="13">
    <location>
        <begin position="1"/>
        <end position="192"/>
    </location>
</feature>
<dbReference type="RefSeq" id="WP_053602450.1">
    <property type="nucleotide sequence ID" value="NZ_CP012600.1"/>
</dbReference>
<reference evidence="14 15" key="2">
    <citation type="journal article" date="2016" name="Int. J. Syst. Evol. Microbiol.">
        <title>Bacillus gobiensis sp. nov., isolated from a soil sample.</title>
        <authorList>
            <person name="Liu B."/>
            <person name="Liu G.H."/>
            <person name="Cetin S."/>
            <person name="Schumann P."/>
            <person name="Pan Z.Z."/>
            <person name="Chen Q.Q."/>
        </authorList>
    </citation>
    <scope>NUCLEOTIDE SEQUENCE [LARGE SCALE GENOMIC DNA]</scope>
    <source>
        <strain evidence="14 15">FJAT-4402</strain>
    </source>
</reference>
<dbReference type="Gene3D" id="3.30.2330.10">
    <property type="entry name" value="arginine biosynthesis bifunctional protein suprefamily"/>
    <property type="match status" value="1"/>
</dbReference>
<dbReference type="GO" id="GO:0006592">
    <property type="term" value="P:ornithine biosynthetic process"/>
    <property type="evidence" value="ECO:0007669"/>
    <property type="project" value="TreeGrafter"/>
</dbReference>
<dbReference type="OrthoDB" id="9804242at2"/>
<keyword evidence="13" id="KW-0963">Cytoplasm</keyword>
<comment type="catalytic activity">
    <reaction evidence="10 13">
        <text>L-glutamate + acetyl-CoA = N-acetyl-L-glutamate + CoA + H(+)</text>
        <dbReference type="Rhea" id="RHEA:24292"/>
        <dbReference type="ChEBI" id="CHEBI:15378"/>
        <dbReference type="ChEBI" id="CHEBI:29985"/>
        <dbReference type="ChEBI" id="CHEBI:44337"/>
        <dbReference type="ChEBI" id="CHEBI:57287"/>
        <dbReference type="ChEBI" id="CHEBI:57288"/>
        <dbReference type="EC" id="2.3.1.1"/>
    </reaction>
</comment>
<dbReference type="CDD" id="cd02152">
    <property type="entry name" value="OAT"/>
    <property type="match status" value="1"/>
</dbReference>
<evidence type="ECO:0000256" key="10">
    <source>
        <dbReference type="ARBA" id="ARBA00048372"/>
    </source>
</evidence>
<evidence type="ECO:0000256" key="9">
    <source>
        <dbReference type="ARBA" id="ARBA00023315"/>
    </source>
</evidence>
<evidence type="ECO:0000256" key="11">
    <source>
        <dbReference type="ARBA" id="ARBA00049439"/>
    </source>
</evidence>
<evidence type="ECO:0000256" key="1">
    <source>
        <dbReference type="ARBA" id="ARBA00004496"/>
    </source>
</evidence>
<dbReference type="FunFam" id="3.60.70.12:FF:000001">
    <property type="entry name" value="Arginine biosynthesis bifunctional protein ArgJ, chloroplastic"/>
    <property type="match status" value="1"/>
</dbReference>
<dbReference type="EC" id="2.3.1.35" evidence="13"/>
<evidence type="ECO:0000256" key="13">
    <source>
        <dbReference type="HAMAP-Rule" id="MF_01106"/>
    </source>
</evidence>
<comment type="catalytic activity">
    <reaction evidence="11 13">
        <text>N(2)-acetyl-L-ornithine + L-glutamate = N-acetyl-L-glutamate + L-ornithine</text>
        <dbReference type="Rhea" id="RHEA:15349"/>
        <dbReference type="ChEBI" id="CHEBI:29985"/>
        <dbReference type="ChEBI" id="CHEBI:44337"/>
        <dbReference type="ChEBI" id="CHEBI:46911"/>
        <dbReference type="ChEBI" id="CHEBI:57805"/>
        <dbReference type="EC" id="2.3.1.35"/>
    </reaction>
</comment>
<dbReference type="GO" id="GO:0004358">
    <property type="term" value="F:L-glutamate N-acetyltransferase activity, acting on acetyl-L-ornithine as donor"/>
    <property type="evidence" value="ECO:0007669"/>
    <property type="project" value="UniProtKB-UniRule"/>
</dbReference>
<dbReference type="Proteomes" id="UP000067625">
    <property type="component" value="Chromosome"/>
</dbReference>
<keyword evidence="9 13" id="KW-0012">Acyltransferase</keyword>
<feature type="chain" id="PRO_5023431174" description="Arginine biosynthesis bifunctional protein ArgJ beta chain" evidence="13">
    <location>
        <begin position="193"/>
        <end position="406"/>
    </location>
</feature>
<dbReference type="PANTHER" id="PTHR23100:SF0">
    <property type="entry name" value="ARGININE BIOSYNTHESIS BIFUNCTIONAL PROTEIN ARGJ, MITOCHONDRIAL"/>
    <property type="match status" value="1"/>
</dbReference>
<keyword evidence="15" id="KW-1185">Reference proteome</keyword>
<dbReference type="PATRIC" id="fig|1441095.3.peg.707"/>
<evidence type="ECO:0000256" key="5">
    <source>
        <dbReference type="ARBA" id="ARBA00022605"/>
    </source>
</evidence>
<dbReference type="InterPro" id="IPR002813">
    <property type="entry name" value="Arg_biosynth_ArgJ"/>
</dbReference>
<comment type="pathway">
    <text evidence="13">Amino-acid biosynthesis; L-arginine biosynthesis; N(2)-acetyl-L-ornithine from L-glutamate: step 1/4.</text>
</comment>
<dbReference type="FunFam" id="3.30.2330.10:FF:000001">
    <property type="entry name" value="Arginine biosynthesis bifunctional protein ArgJ, mitochondrial"/>
    <property type="match status" value="1"/>
</dbReference>
<name>A0A0M4FP11_9BACI</name>
<keyword evidence="4 13" id="KW-0055">Arginine biosynthesis</keyword>
<comment type="function">
    <text evidence="12 13">Catalyzes two activities which are involved in the cyclic version of arginine biosynthesis: the synthesis of N-acetylglutamate from glutamate and acetyl-CoA as the acetyl donor, and of ornithine by transacetylation between N(2)-acetylornithine and glutamate.</text>
</comment>
<dbReference type="GO" id="GO:0006526">
    <property type="term" value="P:L-arginine biosynthetic process"/>
    <property type="evidence" value="ECO:0007669"/>
    <property type="project" value="UniProtKB-UniRule"/>
</dbReference>
<dbReference type="GO" id="GO:0004042">
    <property type="term" value="F:L-glutamate N-acetyltransferase activity"/>
    <property type="evidence" value="ECO:0007669"/>
    <property type="project" value="UniProtKB-UniRule"/>
</dbReference>
<feature type="binding site" evidence="13">
    <location>
        <position position="401"/>
    </location>
    <ligand>
        <name>substrate</name>
    </ligand>
</feature>
<dbReference type="Gene3D" id="3.60.70.12">
    <property type="entry name" value="L-amino peptidase D-ALA esterase/amidase"/>
    <property type="match status" value="1"/>
</dbReference>
<sequence length="406" mass="43419">MIQLSQDSIIKVQGSVSSPKGFIAKGVHIGLRYAKKDLGLIVSEVPAVSAAVYTQSHFQAAPVKVTKNSFENDSFIKAVLVNSAIANACTGKQGMADAYEMRRLCADQLNVDPEMVAISSTGVIGELLDMDKIRKGINVLSETDPGDGHFEEAILTTDTKIKQTCYEMTIDGKKVTIAGCSKGSGMIHPNMATMLGFVTTDAAVNEQALQKALSEITDVSFNQITVDGETSTNDMVLAMANGCAGNQPLDENHQDWNTFLTGFRMVCEDLAKEIARDGEGATKLIEVRVSGAENKKEANVISKKIVGSDLVKTAVYGTDANWGRIVGAIGHSDAAVSPDSVEIYIGGQCLFKNGEPQSFSEELAKDYLLGDEITISVELNIGDGAGTAWGCDLTYDYVKINASYRT</sequence>
<dbReference type="Pfam" id="PF01960">
    <property type="entry name" value="ArgJ"/>
    <property type="match status" value="1"/>
</dbReference>
<keyword evidence="6 13" id="KW-0808">Transferase</keyword>
<evidence type="ECO:0000313" key="14">
    <source>
        <dbReference type="EMBL" id="ALC80710.1"/>
    </source>
</evidence>
<dbReference type="NCBIfam" id="NF003802">
    <property type="entry name" value="PRK05388.1"/>
    <property type="match status" value="1"/>
</dbReference>
<feature type="site" description="Involved in the stabilization of negative charge on the oxyanion by the formation of the oxyanion hole" evidence="13">
    <location>
        <position position="121"/>
    </location>
</feature>
<organism evidence="14 15">
    <name type="scientific">Bacillus gobiensis</name>
    <dbReference type="NCBI Taxonomy" id="1441095"/>
    <lineage>
        <taxon>Bacteria</taxon>
        <taxon>Bacillati</taxon>
        <taxon>Bacillota</taxon>
        <taxon>Bacilli</taxon>
        <taxon>Bacillales</taxon>
        <taxon>Bacillaceae</taxon>
        <taxon>Bacillus</taxon>
    </lineage>
</organism>
<keyword evidence="7 13" id="KW-0068">Autocatalytic cleavage</keyword>
<dbReference type="FunFam" id="3.10.20.340:FF:000001">
    <property type="entry name" value="Arginine biosynthesis bifunctional protein ArgJ, chloroplastic"/>
    <property type="match status" value="1"/>
</dbReference>
<evidence type="ECO:0000256" key="2">
    <source>
        <dbReference type="ARBA" id="ARBA00006774"/>
    </source>
</evidence>
<dbReference type="HAMAP" id="MF_01106">
    <property type="entry name" value="ArgJ"/>
    <property type="match status" value="1"/>
</dbReference>
<evidence type="ECO:0000256" key="4">
    <source>
        <dbReference type="ARBA" id="ARBA00022571"/>
    </source>
</evidence>
<feature type="binding site" evidence="13">
    <location>
        <position position="406"/>
    </location>
    <ligand>
        <name>substrate</name>
    </ligand>
</feature>
<keyword evidence="5 13" id="KW-0028">Amino-acid biosynthesis</keyword>
<reference evidence="15" key="1">
    <citation type="submission" date="2015-08" db="EMBL/GenBank/DDBJ databases">
        <title>Genome sequencing project for genomic taxonomy and phylogenomics of Bacillus-like bacteria.</title>
        <authorList>
            <person name="Liu B."/>
            <person name="Wang J."/>
            <person name="Zhu Y."/>
            <person name="Liu G."/>
            <person name="Chen Q."/>
            <person name="Chen Z."/>
            <person name="Lan J."/>
            <person name="Che J."/>
            <person name="Ge C."/>
            <person name="Shi H."/>
            <person name="Pan Z."/>
            <person name="Liu X."/>
        </authorList>
    </citation>
    <scope>NUCLEOTIDE SEQUENCE [LARGE SCALE GENOMIC DNA]</scope>
    <source>
        <strain evidence="15">FJAT-4402</strain>
    </source>
</reference>
<evidence type="ECO:0000256" key="12">
    <source>
        <dbReference type="ARBA" id="ARBA00054976"/>
    </source>
</evidence>
<dbReference type="NCBIfam" id="TIGR00120">
    <property type="entry name" value="ArgJ"/>
    <property type="match status" value="1"/>
</dbReference>
<dbReference type="EC" id="2.3.1.1" evidence="13"/>
<evidence type="ECO:0000256" key="6">
    <source>
        <dbReference type="ARBA" id="ARBA00022679"/>
    </source>
</evidence>
<gene>
    <name evidence="13" type="primary">argJ</name>
    <name evidence="14" type="ORF">AM592_03235</name>
</gene>
<comment type="similarity">
    <text evidence="2 13">Belongs to the ArgJ family.</text>
</comment>
<dbReference type="UniPathway" id="UPA00068">
    <property type="reaction ID" value="UER00106"/>
</dbReference>
<protein>
    <recommendedName>
        <fullName evidence="13">Arginine biosynthesis bifunctional protein ArgJ</fullName>
    </recommendedName>
    <domain>
        <recommendedName>
            <fullName evidence="13">Glutamate N-acetyltransferase</fullName>
            <ecNumber evidence="13">2.3.1.35</ecNumber>
        </recommendedName>
        <alternativeName>
            <fullName evidence="13">Ornithine acetyltransferase</fullName>
            <shortName evidence="13">OATase</shortName>
        </alternativeName>
        <alternativeName>
            <fullName evidence="13">Ornithine transacetylase</fullName>
        </alternativeName>
    </domain>
    <domain>
        <recommendedName>
            <fullName evidence="13">Amino-acid acetyltransferase</fullName>
            <ecNumber evidence="13">2.3.1.1</ecNumber>
        </recommendedName>
        <alternativeName>
            <fullName evidence="13">N-acetylglutamate synthase</fullName>
            <shortName evidence="13">AGSase</shortName>
        </alternativeName>
    </domain>
    <component>
        <recommendedName>
            <fullName evidence="13">Arginine biosynthesis bifunctional protein ArgJ alpha chain</fullName>
        </recommendedName>
    </component>
    <component>
        <recommendedName>
            <fullName evidence="13">Arginine biosynthesis bifunctional protein ArgJ beta chain</fullName>
        </recommendedName>
    </component>
</protein>
<feature type="active site" description="Nucleophile" evidence="13">
    <location>
        <position position="193"/>
    </location>
</feature>
<comment type="subcellular location">
    <subcellularLocation>
        <location evidence="1 13">Cytoplasm</location>
    </subcellularLocation>
</comment>
<feature type="site" description="Cleavage; by autolysis" evidence="13">
    <location>
        <begin position="192"/>
        <end position="193"/>
    </location>
</feature>
<dbReference type="InterPro" id="IPR016117">
    <property type="entry name" value="ArgJ-like_dom_sf"/>
</dbReference>
<comment type="pathway">
    <text evidence="13">Amino-acid biosynthesis; L-arginine biosynthesis; L-ornithine and N-acetyl-L-glutamate from L-glutamate and N(2)-acetyl-L-ornithine (cyclic): step 1/1.</text>
</comment>
<comment type="subunit">
    <text evidence="3 13">Heterotetramer of two alpha and two beta chains.</text>
</comment>
<accession>A0A0M4FP11</accession>
<feature type="binding site" evidence="13">
    <location>
        <position position="279"/>
    </location>
    <ligand>
        <name>substrate</name>
    </ligand>
</feature>
<proteinExistence type="inferred from homology"/>
<dbReference type="Gene3D" id="3.10.20.340">
    <property type="entry name" value="ArgJ beta chain, C-terminal domain"/>
    <property type="match status" value="1"/>
</dbReference>
<feature type="binding site" evidence="13">
    <location>
        <position position="182"/>
    </location>
    <ligand>
        <name>substrate</name>
    </ligand>
</feature>
<evidence type="ECO:0000256" key="7">
    <source>
        <dbReference type="ARBA" id="ARBA00022813"/>
    </source>
</evidence>
<dbReference type="PANTHER" id="PTHR23100">
    <property type="entry name" value="ARGININE BIOSYNTHESIS BIFUNCTIONAL PROTEIN ARGJ"/>
    <property type="match status" value="1"/>
</dbReference>
<dbReference type="EMBL" id="CP012600">
    <property type="protein sequence ID" value="ALC80710.1"/>
    <property type="molecule type" value="Genomic_DNA"/>
</dbReference>
<dbReference type="STRING" id="1441095.AM592_03235"/>
<dbReference type="GO" id="GO:0005737">
    <property type="term" value="C:cytoplasm"/>
    <property type="evidence" value="ECO:0007669"/>
    <property type="project" value="UniProtKB-SubCell"/>
</dbReference>
<evidence type="ECO:0000313" key="15">
    <source>
        <dbReference type="Proteomes" id="UP000067625"/>
    </source>
</evidence>
<dbReference type="AlphaFoldDB" id="A0A0M4FP11"/>
<evidence type="ECO:0000256" key="3">
    <source>
        <dbReference type="ARBA" id="ARBA00011475"/>
    </source>
</evidence>
<dbReference type="SUPFAM" id="SSF56266">
    <property type="entry name" value="DmpA/ArgJ-like"/>
    <property type="match status" value="1"/>
</dbReference>
<evidence type="ECO:0000256" key="8">
    <source>
        <dbReference type="ARBA" id="ARBA00023268"/>
    </source>
</evidence>